<dbReference type="AlphaFoldDB" id="A0A8H7ZV79"/>
<proteinExistence type="predicted"/>
<feature type="non-terminal residue" evidence="1">
    <location>
        <position position="1"/>
    </location>
</feature>
<comment type="caution">
    <text evidence="1">The sequence shown here is derived from an EMBL/GenBank/DDBJ whole genome shotgun (WGS) entry which is preliminary data.</text>
</comment>
<evidence type="ECO:0000313" key="2">
    <source>
        <dbReference type="Proteomes" id="UP000673691"/>
    </source>
</evidence>
<sequence length="262" mass="28832">IICTGSGGQVGSGLPDRRQIRVFGFLETVPERVRQRAATFQCVPLPFLGRAGARGTAITFVGKHEYKARMETHVIATLDEEKNIKRIERFLNGGKRSNAWKPTWCEDTASAEEGGEGALRLSALERLQVPGNWADVGDPGYVFADVPDEVREIRKARAAEKAAERKRLREAGALGSLPSPGELTKADYAKFTRARSARKARRRGVEVPDGDNPKPPKYLLGEKACRMRMHFQKLQLASKAKALDELMKARKAVAGSFAKMSG</sequence>
<protein>
    <submittedName>
        <fullName evidence="1">Uncharacterized protein</fullName>
    </submittedName>
</protein>
<dbReference type="EMBL" id="JAEFCI010005968">
    <property type="protein sequence ID" value="KAG5459990.1"/>
    <property type="molecule type" value="Genomic_DNA"/>
</dbReference>
<keyword evidence="2" id="KW-1185">Reference proteome</keyword>
<dbReference type="Proteomes" id="UP000673691">
    <property type="component" value="Unassembled WGS sequence"/>
</dbReference>
<reference evidence="1 2" key="1">
    <citation type="journal article" name="Sci. Rep.">
        <title>Genome-scale phylogenetic analyses confirm Olpidium as the closest living zoosporic fungus to the non-flagellated, terrestrial fungi.</title>
        <authorList>
            <person name="Chang Y."/>
            <person name="Rochon D."/>
            <person name="Sekimoto S."/>
            <person name="Wang Y."/>
            <person name="Chovatia M."/>
            <person name="Sandor L."/>
            <person name="Salamov A."/>
            <person name="Grigoriev I.V."/>
            <person name="Stajich J.E."/>
            <person name="Spatafora J.W."/>
        </authorList>
    </citation>
    <scope>NUCLEOTIDE SEQUENCE [LARGE SCALE GENOMIC DNA]</scope>
    <source>
        <strain evidence="1">S191</strain>
    </source>
</reference>
<organism evidence="1 2">
    <name type="scientific">Olpidium bornovanus</name>
    <dbReference type="NCBI Taxonomy" id="278681"/>
    <lineage>
        <taxon>Eukaryota</taxon>
        <taxon>Fungi</taxon>
        <taxon>Fungi incertae sedis</taxon>
        <taxon>Olpidiomycota</taxon>
        <taxon>Olpidiomycotina</taxon>
        <taxon>Olpidiomycetes</taxon>
        <taxon>Olpidiales</taxon>
        <taxon>Olpidiaceae</taxon>
        <taxon>Olpidium</taxon>
    </lineage>
</organism>
<accession>A0A8H7ZV79</accession>
<evidence type="ECO:0000313" key="1">
    <source>
        <dbReference type="EMBL" id="KAG5459990.1"/>
    </source>
</evidence>
<name>A0A8H7ZV79_9FUNG</name>
<gene>
    <name evidence="1" type="ORF">BJ554DRAFT_8026</name>
</gene>